<keyword evidence="2 7" id="KW-0028">Amino-acid biosynthesis</keyword>
<comment type="pathway">
    <text evidence="1 7">Amino-acid biosynthesis; L-proline biosynthesis; L-glutamate 5-semialdehyde from L-glutamate: step 2/2.</text>
</comment>
<dbReference type="NCBIfam" id="TIGR00407">
    <property type="entry name" value="proA"/>
    <property type="match status" value="1"/>
</dbReference>
<proteinExistence type="inferred from homology"/>
<evidence type="ECO:0000256" key="2">
    <source>
        <dbReference type="ARBA" id="ARBA00022605"/>
    </source>
</evidence>
<comment type="function">
    <text evidence="7">Catalyzes the NADPH-dependent reduction of L-glutamate 5-phosphate into L-glutamate 5-semialdehyde and phosphate. The product spontaneously undergoes cyclization to form 1-pyrroline-5-carboxylate.</text>
</comment>
<evidence type="ECO:0000313" key="9">
    <source>
        <dbReference type="EMBL" id="MYD90931.1"/>
    </source>
</evidence>
<dbReference type="GO" id="GO:0055129">
    <property type="term" value="P:L-proline biosynthetic process"/>
    <property type="evidence" value="ECO:0007669"/>
    <property type="project" value="UniProtKB-UniRule"/>
</dbReference>
<dbReference type="InterPro" id="IPR016161">
    <property type="entry name" value="Ald_DH/histidinol_DH"/>
</dbReference>
<feature type="domain" description="Aldehyde dehydrogenase" evidence="8">
    <location>
        <begin position="15"/>
        <end position="295"/>
    </location>
</feature>
<keyword evidence="7" id="KW-0963">Cytoplasm</keyword>
<name>A0A6B1DUH9_9CHLR</name>
<dbReference type="InterPro" id="IPR012134">
    <property type="entry name" value="Glu-5-SA_DH"/>
</dbReference>
<dbReference type="PIRSF" id="PIRSF000151">
    <property type="entry name" value="GPR"/>
    <property type="match status" value="1"/>
</dbReference>
<comment type="caution">
    <text evidence="9">The sequence shown here is derived from an EMBL/GenBank/DDBJ whole genome shotgun (WGS) entry which is preliminary data.</text>
</comment>
<keyword evidence="5 7" id="KW-0560">Oxidoreductase</keyword>
<evidence type="ECO:0000259" key="8">
    <source>
        <dbReference type="Pfam" id="PF00171"/>
    </source>
</evidence>
<dbReference type="PANTHER" id="PTHR11063:SF8">
    <property type="entry name" value="DELTA-1-PYRROLINE-5-CARBOXYLATE SYNTHASE"/>
    <property type="match status" value="1"/>
</dbReference>
<protein>
    <recommendedName>
        <fullName evidence="7">Gamma-glutamyl phosphate reductase</fullName>
        <shortName evidence="7">GPR</shortName>
        <ecNumber evidence="7">1.2.1.41</ecNumber>
    </recommendedName>
    <alternativeName>
        <fullName evidence="7">Glutamate-5-semialdehyde dehydrogenase</fullName>
    </alternativeName>
    <alternativeName>
        <fullName evidence="7">Glutamyl-gamma-semialdehyde dehydrogenase</fullName>
        <shortName evidence="7">GSA dehydrogenase</shortName>
    </alternativeName>
</protein>
<dbReference type="PANTHER" id="PTHR11063">
    <property type="entry name" value="GLUTAMATE SEMIALDEHYDE DEHYDROGENASE"/>
    <property type="match status" value="1"/>
</dbReference>
<dbReference type="GO" id="GO:0004350">
    <property type="term" value="F:glutamate-5-semialdehyde dehydrogenase activity"/>
    <property type="evidence" value="ECO:0007669"/>
    <property type="project" value="UniProtKB-UniRule"/>
</dbReference>
<dbReference type="CDD" id="cd07079">
    <property type="entry name" value="ALDH_F18-19_ProA-GPR"/>
    <property type="match status" value="1"/>
</dbReference>
<dbReference type="Gene3D" id="3.40.605.10">
    <property type="entry name" value="Aldehyde Dehydrogenase, Chain A, domain 1"/>
    <property type="match status" value="1"/>
</dbReference>
<dbReference type="InterPro" id="IPR015590">
    <property type="entry name" value="Aldehyde_DH_dom"/>
</dbReference>
<dbReference type="SUPFAM" id="SSF53720">
    <property type="entry name" value="ALDH-like"/>
    <property type="match status" value="1"/>
</dbReference>
<reference evidence="9" key="1">
    <citation type="submission" date="2019-09" db="EMBL/GenBank/DDBJ databases">
        <title>Characterisation of the sponge microbiome using genome-centric metagenomics.</title>
        <authorList>
            <person name="Engelberts J.P."/>
            <person name="Robbins S.J."/>
            <person name="De Goeij J.M."/>
            <person name="Aranda M."/>
            <person name="Bell S.C."/>
            <person name="Webster N.S."/>
        </authorList>
    </citation>
    <scope>NUCLEOTIDE SEQUENCE</scope>
    <source>
        <strain evidence="9">SB0662_bin_9</strain>
    </source>
</reference>
<dbReference type="InterPro" id="IPR016163">
    <property type="entry name" value="Ald_DH_C"/>
</dbReference>
<dbReference type="InterPro" id="IPR016162">
    <property type="entry name" value="Ald_DH_N"/>
</dbReference>
<gene>
    <name evidence="7" type="primary">proA</name>
    <name evidence="9" type="ORF">F4Y08_11460</name>
</gene>
<evidence type="ECO:0000256" key="6">
    <source>
        <dbReference type="ARBA" id="ARBA00049024"/>
    </source>
</evidence>
<dbReference type="Gene3D" id="3.40.309.10">
    <property type="entry name" value="Aldehyde Dehydrogenase, Chain A, domain 2"/>
    <property type="match status" value="1"/>
</dbReference>
<dbReference type="AlphaFoldDB" id="A0A6B1DUH9"/>
<dbReference type="EC" id="1.2.1.41" evidence="7"/>
<evidence type="ECO:0000256" key="4">
    <source>
        <dbReference type="ARBA" id="ARBA00022857"/>
    </source>
</evidence>
<dbReference type="InterPro" id="IPR000965">
    <property type="entry name" value="GPR_dom"/>
</dbReference>
<dbReference type="Pfam" id="PF00171">
    <property type="entry name" value="Aldedh"/>
    <property type="match status" value="1"/>
</dbReference>
<sequence>MDTPSDYILQLGRNAKAASYNLATAGIREKNDALLAIADELAASHELVLAGNALDMEAGRAADKSDSLLDRMLLDPDRLRALESDLRSVVRLPDPVGEDVQGKLLENGLRLTYRRIPIGVIGVIYEARPNVTLDIASLCLKTGNAVILRGGSDIRHSNKALMQVIHAGLEKAGMDIRAIQSIEDTDRAHVTSLLRMDEYVDMIIPRGGGSLHALCRDQASMPVITGGVGICHYFVDETADQDGSLTVIENAKTSRPSVCNSLDTLLVHRSIASEFIPKIVDHMTACNVDLKLTEDAMATLNGHGANGRVAAAGPEDFSTEWMDLILGIKVVDSMEEAIDHIRDHSLDHSDGILTNDMMNARQFVAAVNSSAVFVNASTRFNDGGQFGMGSEVAVSTQKLHARGPLGLEALTSFKWIVEGDMHVRV</sequence>
<dbReference type="EMBL" id="VXPY01000082">
    <property type="protein sequence ID" value="MYD90931.1"/>
    <property type="molecule type" value="Genomic_DNA"/>
</dbReference>
<organism evidence="9">
    <name type="scientific">Caldilineaceae bacterium SB0662_bin_9</name>
    <dbReference type="NCBI Taxonomy" id="2605258"/>
    <lineage>
        <taxon>Bacteria</taxon>
        <taxon>Bacillati</taxon>
        <taxon>Chloroflexota</taxon>
        <taxon>Caldilineae</taxon>
        <taxon>Caldilineales</taxon>
        <taxon>Caldilineaceae</taxon>
    </lineage>
</organism>
<dbReference type="HAMAP" id="MF_00412">
    <property type="entry name" value="ProA"/>
    <property type="match status" value="1"/>
</dbReference>
<dbReference type="FunFam" id="3.40.309.10:FF:000006">
    <property type="entry name" value="Gamma-glutamyl phosphate reductase"/>
    <property type="match status" value="1"/>
</dbReference>
<keyword evidence="4 7" id="KW-0521">NADP</keyword>
<dbReference type="GO" id="GO:0005737">
    <property type="term" value="C:cytoplasm"/>
    <property type="evidence" value="ECO:0007669"/>
    <property type="project" value="UniProtKB-SubCell"/>
</dbReference>
<accession>A0A6B1DUH9</accession>
<comment type="catalytic activity">
    <reaction evidence="6 7">
        <text>L-glutamate 5-semialdehyde + phosphate + NADP(+) = L-glutamyl 5-phosphate + NADPH + H(+)</text>
        <dbReference type="Rhea" id="RHEA:19541"/>
        <dbReference type="ChEBI" id="CHEBI:15378"/>
        <dbReference type="ChEBI" id="CHEBI:43474"/>
        <dbReference type="ChEBI" id="CHEBI:57783"/>
        <dbReference type="ChEBI" id="CHEBI:58066"/>
        <dbReference type="ChEBI" id="CHEBI:58274"/>
        <dbReference type="ChEBI" id="CHEBI:58349"/>
        <dbReference type="EC" id="1.2.1.41"/>
    </reaction>
</comment>
<evidence type="ECO:0000256" key="5">
    <source>
        <dbReference type="ARBA" id="ARBA00023002"/>
    </source>
</evidence>
<evidence type="ECO:0000256" key="1">
    <source>
        <dbReference type="ARBA" id="ARBA00004985"/>
    </source>
</evidence>
<dbReference type="UniPathway" id="UPA00098">
    <property type="reaction ID" value="UER00360"/>
</dbReference>
<dbReference type="GO" id="GO:0050661">
    <property type="term" value="F:NADP binding"/>
    <property type="evidence" value="ECO:0007669"/>
    <property type="project" value="InterPro"/>
</dbReference>
<comment type="subcellular location">
    <subcellularLocation>
        <location evidence="7">Cytoplasm</location>
    </subcellularLocation>
</comment>
<dbReference type="NCBIfam" id="NF001221">
    <property type="entry name" value="PRK00197.1"/>
    <property type="match status" value="1"/>
</dbReference>
<comment type="similarity">
    <text evidence="7">Belongs to the gamma-glutamyl phosphate reductase family.</text>
</comment>
<keyword evidence="3 7" id="KW-0641">Proline biosynthesis</keyword>
<evidence type="ECO:0000256" key="7">
    <source>
        <dbReference type="HAMAP-Rule" id="MF_00412"/>
    </source>
</evidence>
<evidence type="ECO:0000256" key="3">
    <source>
        <dbReference type="ARBA" id="ARBA00022650"/>
    </source>
</evidence>